<dbReference type="Proteomes" id="UP001143307">
    <property type="component" value="Unassembled WGS sequence"/>
</dbReference>
<feature type="signal peptide" evidence="1">
    <location>
        <begin position="1"/>
        <end position="27"/>
    </location>
</feature>
<evidence type="ECO:0000256" key="1">
    <source>
        <dbReference type="SAM" id="SignalP"/>
    </source>
</evidence>
<protein>
    <submittedName>
        <fullName evidence="2">UrcA family protein</fullName>
    </submittedName>
</protein>
<evidence type="ECO:0000313" key="3">
    <source>
        <dbReference type="Proteomes" id="UP001143307"/>
    </source>
</evidence>
<dbReference type="EMBL" id="SHNP01000003">
    <property type="protein sequence ID" value="MCX2973613.1"/>
    <property type="molecule type" value="Genomic_DNA"/>
</dbReference>
<comment type="caution">
    <text evidence="2">The sequence shown here is derived from an EMBL/GenBank/DDBJ whole genome shotgun (WGS) entry which is preliminary data.</text>
</comment>
<dbReference type="InterPro" id="IPR030972">
    <property type="entry name" value="UrcA_uranyl"/>
</dbReference>
<evidence type="ECO:0000313" key="2">
    <source>
        <dbReference type="EMBL" id="MCX2973613.1"/>
    </source>
</evidence>
<dbReference type="RefSeq" id="WP_279252506.1">
    <property type="nucleotide sequence ID" value="NZ_SHNP01000003.1"/>
</dbReference>
<gene>
    <name evidence="2" type="ORF">EYC87_08500</name>
</gene>
<sequence length="117" mass="12419">MKNARVNKLFSAAVIAVVVGTVTSVSAASYDETYVTTSAEGLRQVTVSYADLDLKTDRGQETLYYRMARAADTVCGSRNPSKAGGARQVSQNKACFKRAMGQGLAQTSTSQVVTISN</sequence>
<feature type="chain" id="PRO_5047530259" evidence="1">
    <location>
        <begin position="28"/>
        <end position="117"/>
    </location>
</feature>
<reference evidence="2" key="1">
    <citation type="submission" date="2019-02" db="EMBL/GenBank/DDBJ databases">
        <authorList>
            <person name="Li S.-H."/>
        </authorList>
    </citation>
    <scope>NUCLEOTIDE SEQUENCE</scope>
    <source>
        <strain evidence="2">IMCC8485</strain>
    </source>
</reference>
<dbReference type="NCBIfam" id="TIGR04433">
    <property type="entry name" value="UrcA_uranyl"/>
    <property type="match status" value="1"/>
</dbReference>
<accession>A0ABT3SUE7</accession>
<keyword evidence="3" id="KW-1185">Reference proteome</keyword>
<organism evidence="2 3">
    <name type="scientific">Candidatus Seongchinamella marina</name>
    <dbReference type="NCBI Taxonomy" id="2518990"/>
    <lineage>
        <taxon>Bacteria</taxon>
        <taxon>Pseudomonadati</taxon>
        <taxon>Pseudomonadota</taxon>
        <taxon>Gammaproteobacteria</taxon>
        <taxon>Cellvibrionales</taxon>
        <taxon>Halieaceae</taxon>
        <taxon>Seongchinamella</taxon>
    </lineage>
</organism>
<name>A0ABT3SUE7_9GAMM</name>
<keyword evidence="1" id="KW-0732">Signal</keyword>
<proteinExistence type="predicted"/>